<keyword evidence="2" id="KW-0521">NADP</keyword>
<dbReference type="Proteomes" id="UP001338125">
    <property type="component" value="Unassembled WGS sequence"/>
</dbReference>
<evidence type="ECO:0000259" key="5">
    <source>
        <dbReference type="SMART" id="SM00822"/>
    </source>
</evidence>
<dbReference type="Gene3D" id="3.40.50.720">
    <property type="entry name" value="NAD(P)-binding Rossmann-like Domain"/>
    <property type="match status" value="1"/>
</dbReference>
<evidence type="ECO:0000313" key="7">
    <source>
        <dbReference type="Proteomes" id="UP001338125"/>
    </source>
</evidence>
<reference evidence="6 7" key="1">
    <citation type="submission" date="2024-01" db="EMBL/GenBank/DDBJ databases">
        <title>Complete genome of Cladobotryum mycophilum ATHUM6906.</title>
        <authorList>
            <person name="Christinaki A.C."/>
            <person name="Myridakis A.I."/>
            <person name="Kouvelis V.N."/>
        </authorList>
    </citation>
    <scope>NUCLEOTIDE SEQUENCE [LARGE SCALE GENOMIC DNA]</scope>
    <source>
        <strain evidence="6 7">ATHUM6906</strain>
    </source>
</reference>
<evidence type="ECO:0000313" key="6">
    <source>
        <dbReference type="EMBL" id="KAK5994314.1"/>
    </source>
</evidence>
<protein>
    <submittedName>
        <fullName evidence="6">Short-chain dehydrogenase cctT</fullName>
    </submittedName>
</protein>
<feature type="domain" description="Ketoreductase" evidence="5">
    <location>
        <begin position="6"/>
        <end position="187"/>
    </location>
</feature>
<dbReference type="PANTHER" id="PTHR44169">
    <property type="entry name" value="NADPH-DEPENDENT 1-ACYLDIHYDROXYACETONE PHOSPHATE REDUCTASE"/>
    <property type="match status" value="1"/>
</dbReference>
<accession>A0ABR0SQ50</accession>
<evidence type="ECO:0000256" key="1">
    <source>
        <dbReference type="ARBA" id="ARBA00006484"/>
    </source>
</evidence>
<dbReference type="InterPro" id="IPR036291">
    <property type="entry name" value="NAD(P)-bd_dom_sf"/>
</dbReference>
<dbReference type="InterPro" id="IPR002347">
    <property type="entry name" value="SDR_fam"/>
</dbReference>
<dbReference type="InterPro" id="IPR057326">
    <property type="entry name" value="KR_dom"/>
</dbReference>
<dbReference type="PRINTS" id="PR00081">
    <property type="entry name" value="GDHRDH"/>
</dbReference>
<dbReference type="InterPro" id="IPR020904">
    <property type="entry name" value="Sc_DH/Rdtase_CS"/>
</dbReference>
<gene>
    <name evidence="6" type="ORF">PT974_04787</name>
</gene>
<comment type="similarity">
    <text evidence="1 4">Belongs to the short-chain dehydrogenases/reductases (SDR) family.</text>
</comment>
<dbReference type="SUPFAM" id="SSF51735">
    <property type="entry name" value="NAD(P)-binding Rossmann-fold domains"/>
    <property type="match status" value="1"/>
</dbReference>
<comment type="caution">
    <text evidence="6">The sequence shown here is derived from an EMBL/GenBank/DDBJ whole genome shotgun (WGS) entry which is preliminary data.</text>
</comment>
<dbReference type="EMBL" id="JAVFKD010000010">
    <property type="protein sequence ID" value="KAK5994314.1"/>
    <property type="molecule type" value="Genomic_DNA"/>
</dbReference>
<dbReference type="SMART" id="SM00822">
    <property type="entry name" value="PKS_KR"/>
    <property type="match status" value="1"/>
</dbReference>
<dbReference type="PANTHER" id="PTHR44169:SF6">
    <property type="entry name" value="NADPH-DEPENDENT 1-ACYLDIHYDROXYACETONE PHOSPHATE REDUCTASE"/>
    <property type="match status" value="1"/>
</dbReference>
<dbReference type="CDD" id="cd05374">
    <property type="entry name" value="17beta-HSD-like_SDR_c"/>
    <property type="match status" value="1"/>
</dbReference>
<evidence type="ECO:0000256" key="2">
    <source>
        <dbReference type="ARBA" id="ARBA00022857"/>
    </source>
</evidence>
<name>A0ABR0SQ50_9HYPO</name>
<dbReference type="Pfam" id="PF00106">
    <property type="entry name" value="adh_short"/>
    <property type="match status" value="1"/>
</dbReference>
<dbReference type="PRINTS" id="PR00080">
    <property type="entry name" value="SDRFAMILY"/>
</dbReference>
<keyword evidence="7" id="KW-1185">Reference proteome</keyword>
<organism evidence="6 7">
    <name type="scientific">Cladobotryum mycophilum</name>
    <dbReference type="NCBI Taxonomy" id="491253"/>
    <lineage>
        <taxon>Eukaryota</taxon>
        <taxon>Fungi</taxon>
        <taxon>Dikarya</taxon>
        <taxon>Ascomycota</taxon>
        <taxon>Pezizomycotina</taxon>
        <taxon>Sordariomycetes</taxon>
        <taxon>Hypocreomycetidae</taxon>
        <taxon>Hypocreales</taxon>
        <taxon>Hypocreaceae</taxon>
        <taxon>Cladobotryum</taxon>
    </lineage>
</organism>
<sequence length="289" mass="30711">MPSSQKTILVTGCSKGGLGASLAIALAQQGHHVFATARNTAKIPPELVRLTGVTPLELDVTSTESVAAAAKIVSDATKHQENYGLDVLINNAGRGYTIPILDADLEEAKQVYDTNVWGTIRTTQAFADLVIAKKGRIVNISSMSAVVNTPWMGTYASSKAALTSISDTLRLELSPFGVSVVTIMLGMVATPFHDNQPQPVLRPTSRYASILNTITRWSKGEAGPEGSSVDDVAKTLLPDILDGGKNGVIWKGDQSGIVKFISRWLPTCILDGLIGQGQGLDELSRTLKK</sequence>
<keyword evidence="3" id="KW-0560">Oxidoreductase</keyword>
<dbReference type="PROSITE" id="PS00061">
    <property type="entry name" value="ADH_SHORT"/>
    <property type="match status" value="1"/>
</dbReference>
<proteinExistence type="inferred from homology"/>
<evidence type="ECO:0000256" key="3">
    <source>
        <dbReference type="ARBA" id="ARBA00023002"/>
    </source>
</evidence>
<evidence type="ECO:0000256" key="4">
    <source>
        <dbReference type="RuleBase" id="RU000363"/>
    </source>
</evidence>